<name>F0W5P7_9STRA</name>
<dbReference type="EMBL" id="FR824066">
    <property type="protein sequence ID" value="CCA16438.1"/>
    <property type="molecule type" value="Genomic_DNA"/>
</dbReference>
<gene>
    <name evidence="1" type="primary">AlNc14C21G2212</name>
    <name evidence="1" type="ORF">ALNC14_025810</name>
</gene>
<protein>
    <submittedName>
        <fullName evidence="1">AlNc14C21G2212 protein</fullName>
    </submittedName>
</protein>
<reference evidence="1" key="1">
    <citation type="journal article" date="2011" name="PLoS Biol.">
        <title>Gene gain and loss during evolution of obligate parasitism in the white rust pathogen of Arabidopsis thaliana.</title>
        <authorList>
            <person name="Kemen E."/>
            <person name="Gardiner A."/>
            <person name="Schultz-Larsen T."/>
            <person name="Kemen A.C."/>
            <person name="Balmuth A.L."/>
            <person name="Robert-Seilaniantz A."/>
            <person name="Bailey K."/>
            <person name="Holub E."/>
            <person name="Studholme D.J."/>
            <person name="Maclean D."/>
            <person name="Jones J.D."/>
        </authorList>
    </citation>
    <scope>NUCLEOTIDE SEQUENCE</scope>
</reference>
<organism evidence="1">
    <name type="scientific">Albugo laibachii Nc14</name>
    <dbReference type="NCBI Taxonomy" id="890382"/>
    <lineage>
        <taxon>Eukaryota</taxon>
        <taxon>Sar</taxon>
        <taxon>Stramenopiles</taxon>
        <taxon>Oomycota</taxon>
        <taxon>Peronosporomycetes</taxon>
        <taxon>Albuginales</taxon>
        <taxon>Albuginaceae</taxon>
        <taxon>Albugo</taxon>
    </lineage>
</organism>
<dbReference type="AlphaFoldDB" id="F0W5P7"/>
<evidence type="ECO:0000313" key="1">
    <source>
        <dbReference type="EMBL" id="CCA16438.1"/>
    </source>
</evidence>
<proteinExistence type="predicted"/>
<reference evidence="1" key="2">
    <citation type="submission" date="2011-02" db="EMBL/GenBank/DDBJ databases">
        <authorList>
            <person name="MacLean D."/>
        </authorList>
    </citation>
    <scope>NUCLEOTIDE SEQUENCE</scope>
</reference>
<dbReference type="HOGENOM" id="CLU_2890435_0_0_1"/>
<accession>F0W5P7</accession>
<sequence>MYSSVYSNQHQQIILIIYITTSKTVINDFEYPYPNGKLDHTIKKYLGLVFEWLRGYQLTFNDK</sequence>